<feature type="compositionally biased region" description="Low complexity" evidence="1">
    <location>
        <begin position="330"/>
        <end position="371"/>
    </location>
</feature>
<keyword evidence="3" id="KW-1185">Reference proteome</keyword>
<feature type="region of interest" description="Disordered" evidence="1">
    <location>
        <begin position="330"/>
        <end position="451"/>
    </location>
</feature>
<dbReference type="EMBL" id="JBCLYO010000002">
    <property type="protein sequence ID" value="KAL0092228.1"/>
    <property type="molecule type" value="Genomic_DNA"/>
</dbReference>
<evidence type="ECO:0000313" key="2">
    <source>
        <dbReference type="EMBL" id="KAL0092228.1"/>
    </source>
</evidence>
<feature type="region of interest" description="Disordered" evidence="1">
    <location>
        <begin position="1"/>
        <end position="63"/>
    </location>
</feature>
<dbReference type="Proteomes" id="UP001448207">
    <property type="component" value="Unassembled WGS sequence"/>
</dbReference>
<protein>
    <recommendedName>
        <fullName evidence="4">Homeodomain-like DNA binding domain-containing transcription factor</fullName>
    </recommendedName>
</protein>
<feature type="region of interest" description="Disordered" evidence="1">
    <location>
        <begin position="99"/>
        <end position="289"/>
    </location>
</feature>
<feature type="compositionally biased region" description="Polar residues" evidence="1">
    <location>
        <begin position="254"/>
        <end position="264"/>
    </location>
</feature>
<dbReference type="SUPFAM" id="SSF48425">
    <property type="entry name" value="Sec7 domain"/>
    <property type="match status" value="1"/>
</dbReference>
<evidence type="ECO:0008006" key="4">
    <source>
        <dbReference type="Google" id="ProtNLM"/>
    </source>
</evidence>
<feature type="compositionally biased region" description="Low complexity" evidence="1">
    <location>
        <begin position="7"/>
        <end position="21"/>
    </location>
</feature>
<gene>
    <name evidence="2" type="ORF">J3Q64DRAFT_1209269</name>
</gene>
<feature type="compositionally biased region" description="Low complexity" evidence="1">
    <location>
        <begin position="99"/>
        <end position="116"/>
    </location>
</feature>
<reference evidence="2 3" key="1">
    <citation type="submission" date="2024-04" db="EMBL/GenBank/DDBJ databases">
        <title>Symmetric and asymmetric DNA N6-adenine methylation regulates different biological responses in Mucorales.</title>
        <authorList>
            <consortium name="Lawrence Berkeley National Laboratory"/>
            <person name="Lax C."/>
            <person name="Mondo S.J."/>
            <person name="Osorio-Concepcion M."/>
            <person name="Muszewska A."/>
            <person name="Corrochano-Luque M."/>
            <person name="Gutierrez G."/>
            <person name="Riley R."/>
            <person name="Lipzen A."/>
            <person name="Guo J."/>
            <person name="Hundley H."/>
            <person name="Amirebrahimi M."/>
            <person name="Ng V."/>
            <person name="Lorenzo-Gutierrez D."/>
            <person name="Binder U."/>
            <person name="Yang J."/>
            <person name="Song Y."/>
            <person name="Canovas D."/>
            <person name="Navarro E."/>
            <person name="Freitag M."/>
            <person name="Gabaldon T."/>
            <person name="Grigoriev I.V."/>
            <person name="Corrochano L.M."/>
            <person name="Nicolas F.E."/>
            <person name="Garre V."/>
        </authorList>
    </citation>
    <scope>NUCLEOTIDE SEQUENCE [LARGE SCALE GENOMIC DNA]</scope>
    <source>
        <strain evidence="2 3">L51</strain>
    </source>
</reference>
<organism evidence="2 3">
    <name type="scientific">Phycomyces blakesleeanus</name>
    <dbReference type="NCBI Taxonomy" id="4837"/>
    <lineage>
        <taxon>Eukaryota</taxon>
        <taxon>Fungi</taxon>
        <taxon>Fungi incertae sedis</taxon>
        <taxon>Mucoromycota</taxon>
        <taxon>Mucoromycotina</taxon>
        <taxon>Mucoromycetes</taxon>
        <taxon>Mucorales</taxon>
        <taxon>Phycomycetaceae</taxon>
        <taxon>Phycomyces</taxon>
    </lineage>
</organism>
<proteinExistence type="predicted"/>
<comment type="caution">
    <text evidence="2">The sequence shown here is derived from an EMBL/GenBank/DDBJ whole genome shotgun (WGS) entry which is preliminary data.</text>
</comment>
<feature type="compositionally biased region" description="Polar residues" evidence="1">
    <location>
        <begin position="399"/>
        <end position="408"/>
    </location>
</feature>
<sequence length="669" mass="73345">MKDRSLTSEITTTINNSTSSIHPVHRQPSHSPEYRNPCSLLDNTNPTMPGTRPRSGSHHDEDRKTHFLSKLIQNNKRHEGLGPSVSVMTIAPNQTQNITINQNSSSSSSSPSPSLSQRQKRRTGLPASLVVPDRAHSDPNIPISPHTRDSSSTKGTRKKKTNRTLDRIFKMLGKSNHDPGPSIAKEGEDEDEDEDEEDDEEDNEDEEVNYPHERRSASFGTTRSDISGAKYHRTRSSLSPSVHLSPSQIPPLPQTSRSLKATKSSQEKGKGYYSTSMRRSMSFDTQSRPKSCLVIPMRSSDPTICRSPEPIVAQQQKTLILSSSVSLTPASSSSLLSTTTTTKLSLSSSSTTPTTSVNSIASASASASAASYTPPTTGGSSLNKQQRSKSSDFPRSLRTIDQTKSDVSSCADPCLSSGSTNRTTIKEEENEVEEKYENGFKLNNNRNNNNSIETYKDKEERDLLHASSILIDSHTSSMIAGDRLSKRLSGGHYGSAGGLMMSTLLPQTSPPLVVQGPQVLEINNTNGLLDDDDGQTSISTEYTEEQSVATSSWSIRGPESIACTDISEASSMLHTPTDHQRKGGEPRGCGQLDSGDGNDAEEEEEEEEEEEDCPADYARRIWEEDETVCGDLEHVAEWMGNGKPLSTEILKYYMSHFDFTQMKLEDGFR</sequence>
<feature type="compositionally biased region" description="Acidic residues" evidence="1">
    <location>
        <begin position="596"/>
        <end position="614"/>
    </location>
</feature>
<evidence type="ECO:0000256" key="1">
    <source>
        <dbReference type="SAM" id="MobiDB-lite"/>
    </source>
</evidence>
<accession>A0ABR3B845</accession>
<dbReference type="InterPro" id="IPR035999">
    <property type="entry name" value="Sec7_dom_sf"/>
</dbReference>
<evidence type="ECO:0000313" key="3">
    <source>
        <dbReference type="Proteomes" id="UP001448207"/>
    </source>
</evidence>
<feature type="compositionally biased region" description="Acidic residues" evidence="1">
    <location>
        <begin position="187"/>
        <end position="208"/>
    </location>
</feature>
<feature type="compositionally biased region" description="Polar residues" evidence="1">
    <location>
        <begin position="373"/>
        <end position="385"/>
    </location>
</feature>
<name>A0ABR3B845_PHYBL</name>
<feature type="compositionally biased region" description="Low complexity" evidence="1">
    <location>
        <begin position="236"/>
        <end position="247"/>
    </location>
</feature>
<feature type="compositionally biased region" description="Polar residues" evidence="1">
    <location>
        <begin position="273"/>
        <end position="289"/>
    </location>
</feature>
<feature type="region of interest" description="Disordered" evidence="1">
    <location>
        <begin position="573"/>
        <end position="615"/>
    </location>
</feature>
<feature type="compositionally biased region" description="Basic and acidic residues" evidence="1">
    <location>
        <begin position="576"/>
        <end position="585"/>
    </location>
</feature>